<accession>A0A511XE70</accession>
<dbReference type="GO" id="GO:0016787">
    <property type="term" value="F:hydrolase activity"/>
    <property type="evidence" value="ECO:0007669"/>
    <property type="project" value="UniProtKB-KW"/>
</dbReference>
<dbReference type="Proteomes" id="UP000321635">
    <property type="component" value="Unassembled WGS sequence"/>
</dbReference>
<gene>
    <name evidence="1" type="ORF">ANI02nite_31410</name>
</gene>
<dbReference type="RefSeq" id="WP_026398787.1">
    <property type="nucleotide sequence ID" value="NZ_AUBI01000018.1"/>
</dbReference>
<dbReference type="AlphaFoldDB" id="A0A511XE70"/>
<dbReference type="OrthoDB" id="7165362at2"/>
<dbReference type="STRING" id="1120919.GCA_000429165_03286"/>
<evidence type="ECO:0000313" key="2">
    <source>
        <dbReference type="Proteomes" id="UP000321635"/>
    </source>
</evidence>
<evidence type="ECO:0000313" key="1">
    <source>
        <dbReference type="EMBL" id="GEN61257.1"/>
    </source>
</evidence>
<dbReference type="Gene3D" id="3.40.50.1820">
    <property type="entry name" value="alpha/beta hydrolase"/>
    <property type="match status" value="1"/>
</dbReference>
<proteinExistence type="predicted"/>
<protein>
    <submittedName>
        <fullName evidence="1">Alpha/beta hydrolase</fullName>
    </submittedName>
</protein>
<name>A0A511XE70_9PROT</name>
<dbReference type="EMBL" id="BJYF01000031">
    <property type="protein sequence ID" value="GEN61257.1"/>
    <property type="molecule type" value="Genomic_DNA"/>
</dbReference>
<sequence>MHVVLAHGWGFDARVWGAVRDSLRGDAVGGEIHVLDFGYFGCSEICFPPDEPVVAVGHSFGLLWLLSQASLHAESVILGINAFTRFCRATDFPDGVPQRLIDRMLVGLDRDAQGVVNAFHERCGLSTEQDRDFAQVSGTLDTHRLRQDLMHLRDGDARERTGRIAAVLGSRDDVLATEPMTQASFPAERIQWTDHGGHLLPLTRPDLCADFIRQTIAQQKQTG</sequence>
<dbReference type="InterPro" id="IPR029058">
    <property type="entry name" value="AB_hydrolase_fold"/>
</dbReference>
<keyword evidence="1" id="KW-0378">Hydrolase</keyword>
<organism evidence="1 2">
    <name type="scientific">Acetobacter nitrogenifigens DSM 23921 = NBRC 105050</name>
    <dbReference type="NCBI Taxonomy" id="1120919"/>
    <lineage>
        <taxon>Bacteria</taxon>
        <taxon>Pseudomonadati</taxon>
        <taxon>Pseudomonadota</taxon>
        <taxon>Alphaproteobacteria</taxon>
        <taxon>Acetobacterales</taxon>
        <taxon>Acetobacteraceae</taxon>
        <taxon>Acetobacter</taxon>
    </lineage>
</organism>
<comment type="caution">
    <text evidence="1">The sequence shown here is derived from an EMBL/GenBank/DDBJ whole genome shotgun (WGS) entry which is preliminary data.</text>
</comment>
<reference evidence="1 2" key="1">
    <citation type="submission" date="2019-07" db="EMBL/GenBank/DDBJ databases">
        <title>Whole genome shotgun sequence of Acetobacter nitrogenifigens NBRC 105050.</title>
        <authorList>
            <person name="Hosoyama A."/>
            <person name="Uohara A."/>
            <person name="Ohji S."/>
            <person name="Ichikawa N."/>
        </authorList>
    </citation>
    <scope>NUCLEOTIDE SEQUENCE [LARGE SCALE GENOMIC DNA]</scope>
    <source>
        <strain evidence="1 2">NBRC 105050</strain>
    </source>
</reference>
<dbReference type="SUPFAM" id="SSF53474">
    <property type="entry name" value="alpha/beta-Hydrolases"/>
    <property type="match status" value="1"/>
</dbReference>
<keyword evidence="2" id="KW-1185">Reference proteome</keyword>